<sequence>MADSSFNSLTPLARALSHPKLELDDVTDVFALRSVQLHPCRRRKLSSCNSAESLELLGSPSSAGSAAASTTSAAAASAVEARVLVINTGGTIGMTLHDNVLAPKANAFVKSLRKLPILHDEVYAQQTCLYNYYGSESTLVLPLSKDNKRIIYTVLEYSPLLDSSNMTTDDWGRIGKDIEKNYENFDGFVILHGTDTMAYTASALSFMCEHLGKPVILTGSQVPIYEMRNDGRDNLLGALLIAGQFVIPEVCLYFFNKLYRGNRVTKVDAGSFNAFSSPNLAPLATAEVDITINWDTVWRANTTAKFQVWTELNRNVGLLRLFPGITAATVRAFLQPPMEGVVLETYGSGNAPDNRPDLLDELKKATDSGVIIINCTQCLRGSVSTSYATGKVLKDAGLIAGGDMTPEAALSKLSYVLAKNELSLDAKKKMMSQNLRGEMNADLAGAKLCLTDSRFIQVIAKSLSISCKEELEAIRDALTPPLACAAAKIGDIEALEALKEMGSNLCLGDYDGRTPLHIAACEGYLKLVEHKEVVKLLRQTGAHFSRDELEEAGTELCSLAASGDLEGLEIWSLAGADLNKPGYDGKTAIQVARAVGKKDVEAFLVQRMRNKSKTVFGEFNEYDEYDDDDDDEATLAAHMALPNSPGSPGAGKPNPGVIDLGTIFVDSDIIFGFTSHLLKRKTKDLCRLCRNFASPLRALGQVLCAQAGRQGAPETDSLSRLARTGGVTLLSFLRWKLTKLFSPLMLKVEGCPSGESPVTHRKRLHSAEDARCSSRPPPEGAGSVSISESEEKKGFCQQCQKKVTELKRQAQALADQNSLKDPGYATFLFEQLQSPGSHDAGVSCCQVCSTPLHQLKQEVLQTLHPPILTISSDMAALPAPSFLPQPARFTVSSSSVHQKQLSKGQPVAHSVLPLGERHRVPGWSQSPSVSSGPKTSVQVTVAGGQLSGSLSSVTIQAQQYLEGMWSISRVNNFIPQPKPAPGLKGEADRDVTASEAQVTTMTTSSTSSSTLTPCRLRSSSQPGLPAPVSNASTSPSPSSSAAASFFIRLMGLMAAADTVAAPAEAMEGLQPVDKPRCESNQGLSGAIKAEVLMEIQPTLAASGIFSRAAQKLNLSSKRKKHQPLLLHPQEPSIYPTNFSGILQVSPPPAPPCLLRAVSKVKENPGMGKVKVMMRICPSLEAADSSESQSFMKVDSRKKQLTLYDPASSPHSSSGHRRSATVAVPKIFAFDAVFTQDASQAEVCSGTVAEVIQSVVNGADGCIFCFGQVKLGKTYTMIGKDSSTQSLGIVPCAISWLFKLINERKEKTSTRFSVRVSAVEIFGKDEELKDLLSEVSTGSLQDGQSPGIHLREDPICGTQLQNQSELRAPTAEKAAFFLDAAIAARSTSRPTADEEDRRNSHMLFTLHIYQYRMEKSGKGGGMSGGRSRLHLIDLGSCEKVLSKSRDGGGGLCLSLNALGNVIMALANGAKHVPYRDSKLTMLLRESLGNINCRTTMIAHISDSPANYADSLTTIQLASRIHRMRKKKSKYASSSSGGESSCEEGRIRRPPHLRPFHPRTVALDPDLPSMLSDPDYSSSSEQSCDTVIYVGPGGTAISDRELSDNEGPPAFVPIIPSLNKKKSAKDGPLDRDQFFKCNTFAELQERLECIDGSEEPTAFVGEGKRSQASPKMDKSKESQGSVSPKTVANISYSQEGISPKQSPKSVAIQPSCSPTTKAKLDNAKTQSIPTERAPSDSVQNVCRTSADGEKALVSESRVGINKQTTAVGPNSEPVVREKVYLNKKALPKPAPPPSQQRDSSKENKDNEERSSTRMPPVGMSHQGVKRRDPYMSPLLRAPVEVCQVRSTLRERCLDRDILRATVTLQQPVELNGEDELVFTVVEELSIGSIVEKGRPSSIISFNSDCSLQALASGSRPVSIISSINDEFDAYTSAMGGSEVNIAVVTPLQEGAMESIDSRGSSVSSWLSEVSVCTLESEGAHSSEVFLPQAKNIGPEATFYFDSLDMFHCASSPRDAKNSLNDSGFSFSDLDSDSAASSKLSLTKCPPSPESAKGSLRFTSKITKAHSLSSSQLPQGPSIVHSSLPRKIKPTSSISHSSSSSSSSSREPPRQEAKQEDPWQRSDNHSEPQFSDSNSTSKFLRNPPSGIPSSKISNNSNSVPRPPKVQGSTSSQRVVDGCEKSASKNPPSKMPQLRRGATTLGTVPVIHSSTDYKATQDITVSTQSLKFSSLGKNNKANSQKASNLPKPGCTSPPPPPVRKSSLDHKTKSLLPQSALKSAYGEAGRASGARTAVSEDELEVRHRGDSTTFKTSSLNTAKVTSSLKARGPRGEAGHHYGSQMSLESSPIATCPSSPSGGSINRSGQVKASVNPRALGAVSGSKARSLSANNSKGLSSSTKSLATPVTRNTNANLPPSGRTSAPRTTAAVNSKPGRGTIMGTKQAMRAANSRVSELATGNISGKHMRGSGDSDSGNDSGVNVSDDKLPMAMLPSPYSKITAPRRPQRYSSGHGSDNSSVLSGELPPAMGRTALFYHSGGSSGYESMIRDSEATGSASSAHDSMSESGMSSSGRTRSSKYPKKRANGFQRRRLIPAPLPDTSSLGKKVGTAGQWVDLPPMSGPLKEPFEIKVYEIDDVERLQRRRQEETAEGLQYFNSKLKMLERRQQQVKELKAKHEVLLEELEDTKVRLMMNPSKWIGEFEVDQNLDKESPEYLEALAQATEELEFCVNLCKSRVMMVTCFDISMPTPGAQEGLREVEV</sequence>
<evidence type="ECO:0000313" key="2">
    <source>
        <dbReference type="Proteomes" id="UP000831701"/>
    </source>
</evidence>
<evidence type="ECO:0000313" key="1">
    <source>
        <dbReference type="EMBL" id="KAI3367740.1"/>
    </source>
</evidence>
<gene>
    <name evidence="1" type="ORF">L3Q82_026580</name>
</gene>
<reference evidence="1" key="1">
    <citation type="submission" date="2022-04" db="EMBL/GenBank/DDBJ databases">
        <title>Jade perch genome.</title>
        <authorList>
            <person name="Chao B."/>
        </authorList>
    </citation>
    <scope>NUCLEOTIDE SEQUENCE</scope>
    <source>
        <strain evidence="1">CB-2022</strain>
    </source>
</reference>
<organism evidence="1 2">
    <name type="scientific">Scortum barcoo</name>
    <name type="common">barcoo grunter</name>
    <dbReference type="NCBI Taxonomy" id="214431"/>
    <lineage>
        <taxon>Eukaryota</taxon>
        <taxon>Metazoa</taxon>
        <taxon>Chordata</taxon>
        <taxon>Craniata</taxon>
        <taxon>Vertebrata</taxon>
        <taxon>Euteleostomi</taxon>
        <taxon>Actinopterygii</taxon>
        <taxon>Neopterygii</taxon>
        <taxon>Teleostei</taxon>
        <taxon>Neoteleostei</taxon>
        <taxon>Acanthomorphata</taxon>
        <taxon>Eupercaria</taxon>
        <taxon>Centrarchiformes</taxon>
        <taxon>Terapontoidei</taxon>
        <taxon>Terapontidae</taxon>
        <taxon>Scortum</taxon>
    </lineage>
</organism>
<accession>A0ACB8WJ36</accession>
<comment type="caution">
    <text evidence="1">The sequence shown here is derived from an EMBL/GenBank/DDBJ whole genome shotgun (WGS) entry which is preliminary data.</text>
</comment>
<dbReference type="Proteomes" id="UP000831701">
    <property type="component" value="Chromosome 9"/>
</dbReference>
<dbReference type="EMBL" id="CM041539">
    <property type="protein sequence ID" value="KAI3367740.1"/>
    <property type="molecule type" value="Genomic_DNA"/>
</dbReference>
<keyword evidence="2" id="KW-1185">Reference proteome</keyword>
<proteinExistence type="predicted"/>
<protein>
    <submittedName>
        <fullName evidence="1">Uncharacterized protein</fullName>
    </submittedName>
</protein>
<name>A0ACB8WJ36_9TELE</name>